<dbReference type="Gene3D" id="3.10.360.10">
    <property type="entry name" value="Antimicrobial Peptide, Beta-defensin 2, Chain A"/>
    <property type="match status" value="1"/>
</dbReference>
<reference evidence="13 14" key="1">
    <citation type="submission" date="2021-02" db="EMBL/GenBank/DDBJ databases">
        <title>Safari Cat Assemblies.</title>
        <authorList>
            <person name="Bredemeyer K.R."/>
            <person name="Murphy W.J."/>
        </authorList>
    </citation>
    <scope>NUCLEOTIDE SEQUENCE [LARGE SCALE GENOMIC DNA]</scope>
</reference>
<sequence length="230" mass="25011">LPELKGEDGLSRSGSSERGPQQLVLGPRGEGLSPGSGRRGPGGEVHCRVSAGLAESTARLVLGLRLSPRSSGFRSSWVAFLIFHTSYVAAHPELGQRGGRTRGWLRARAGGILPVEQRDRPPERPEPCPISFAVASGPQPHLGPLPAMKLLSLTLAALLLLSQVTPGSTQKCWNLHGKCRQKCSRKERIYVYCTNNKLCCVKPKYQPREKLWSSSSKPEAMKTQMKLPSV</sequence>
<evidence type="ECO:0000256" key="7">
    <source>
        <dbReference type="ARBA" id="ARBA00022940"/>
    </source>
</evidence>
<keyword evidence="6" id="KW-0732">Signal</keyword>
<dbReference type="Ensembl" id="ENSFCTT00005083620.1">
    <property type="protein sequence ID" value="ENSFCTP00005057433.1"/>
    <property type="gene ID" value="ENSFCTG00005029889.1"/>
</dbReference>
<accession>A0ABI8ADQ5</accession>
<evidence type="ECO:0000259" key="12">
    <source>
        <dbReference type="Pfam" id="PF13841"/>
    </source>
</evidence>
<keyword evidence="5 10" id="KW-0929">Antimicrobial</keyword>
<feature type="domain" description="Beta-defensin" evidence="12">
    <location>
        <begin position="171"/>
        <end position="200"/>
    </location>
</feature>
<evidence type="ECO:0000256" key="6">
    <source>
        <dbReference type="ARBA" id="ARBA00022729"/>
    </source>
</evidence>
<comment type="subcellular location">
    <subcellularLocation>
        <location evidence="2 10">Secreted</location>
    </subcellularLocation>
</comment>
<dbReference type="Proteomes" id="UP000823872">
    <property type="component" value="Chromosome A3"/>
</dbReference>
<evidence type="ECO:0000256" key="3">
    <source>
        <dbReference type="ARBA" id="ARBA00007371"/>
    </source>
</evidence>
<keyword evidence="14" id="KW-1185">Reference proteome</keyword>
<organism evidence="13 14">
    <name type="scientific">Felis catus</name>
    <name type="common">Cat</name>
    <name type="synonym">Felis silvestris catus</name>
    <dbReference type="NCBI Taxonomy" id="9685"/>
    <lineage>
        <taxon>Eukaryota</taxon>
        <taxon>Metazoa</taxon>
        <taxon>Chordata</taxon>
        <taxon>Craniata</taxon>
        <taxon>Vertebrata</taxon>
        <taxon>Euteleostomi</taxon>
        <taxon>Mammalia</taxon>
        <taxon>Eutheria</taxon>
        <taxon>Laurasiatheria</taxon>
        <taxon>Carnivora</taxon>
        <taxon>Feliformia</taxon>
        <taxon>Felidae</taxon>
        <taxon>Felinae</taxon>
        <taxon>Felis</taxon>
    </lineage>
</organism>
<feature type="region of interest" description="Disordered" evidence="11">
    <location>
        <begin position="211"/>
        <end position="230"/>
    </location>
</feature>
<evidence type="ECO:0000256" key="4">
    <source>
        <dbReference type="ARBA" id="ARBA00022525"/>
    </source>
</evidence>
<keyword evidence="4 10" id="KW-0964">Secreted</keyword>
<protein>
    <recommendedName>
        <fullName evidence="10">Beta-defensin</fullName>
    </recommendedName>
</protein>
<evidence type="ECO:0000256" key="1">
    <source>
        <dbReference type="ARBA" id="ARBA00002878"/>
    </source>
</evidence>
<dbReference type="Pfam" id="PF13841">
    <property type="entry name" value="Defensin_beta_2"/>
    <property type="match status" value="1"/>
</dbReference>
<comment type="function">
    <text evidence="1 10">Has antibacterial activity.</text>
</comment>
<feature type="region of interest" description="Disordered" evidence="11">
    <location>
        <begin position="1"/>
        <end position="46"/>
    </location>
</feature>
<name>A0ABI8ADQ5_FELCA</name>
<evidence type="ECO:0000313" key="13">
    <source>
        <dbReference type="Ensembl" id="ENSFCTP00005057433.1"/>
    </source>
</evidence>
<feature type="compositionally biased region" description="Basic and acidic residues" evidence="11">
    <location>
        <begin position="1"/>
        <end position="10"/>
    </location>
</feature>
<dbReference type="PANTHER" id="PTHR15001">
    <property type="entry name" value="BETA-DEFENSIN 123-RELATED"/>
    <property type="match status" value="1"/>
</dbReference>
<evidence type="ECO:0000256" key="8">
    <source>
        <dbReference type="ARBA" id="ARBA00023022"/>
    </source>
</evidence>
<keyword evidence="7 10" id="KW-0211">Defensin</keyword>
<keyword evidence="8 10" id="KW-0044">Antibiotic</keyword>
<keyword evidence="9" id="KW-1015">Disulfide bond</keyword>
<proteinExistence type="inferred from homology"/>
<reference evidence="13" key="2">
    <citation type="submission" date="2025-08" db="UniProtKB">
        <authorList>
            <consortium name="Ensembl"/>
        </authorList>
    </citation>
    <scope>IDENTIFICATION</scope>
    <source>
        <strain evidence="13">breed Abyssinian</strain>
    </source>
</reference>
<evidence type="ECO:0000256" key="9">
    <source>
        <dbReference type="ARBA" id="ARBA00023157"/>
    </source>
</evidence>
<evidence type="ECO:0000313" key="14">
    <source>
        <dbReference type="Proteomes" id="UP000823872"/>
    </source>
</evidence>
<dbReference type="GeneTree" id="ENSGT00940000162385"/>
<dbReference type="InterPro" id="IPR050544">
    <property type="entry name" value="Beta-defensin"/>
</dbReference>
<dbReference type="InterPro" id="IPR025933">
    <property type="entry name" value="Beta_defensin_dom"/>
</dbReference>
<evidence type="ECO:0000256" key="2">
    <source>
        <dbReference type="ARBA" id="ARBA00004613"/>
    </source>
</evidence>
<evidence type="ECO:0000256" key="5">
    <source>
        <dbReference type="ARBA" id="ARBA00022529"/>
    </source>
</evidence>
<feature type="compositionally biased region" description="Gly residues" evidence="11">
    <location>
        <begin position="28"/>
        <end position="43"/>
    </location>
</feature>
<evidence type="ECO:0000256" key="11">
    <source>
        <dbReference type="SAM" id="MobiDB-lite"/>
    </source>
</evidence>
<comment type="similarity">
    <text evidence="3 10">Belongs to the beta-defensin family.</text>
</comment>
<evidence type="ECO:0000256" key="10">
    <source>
        <dbReference type="RuleBase" id="RU231113"/>
    </source>
</evidence>
<dbReference type="PANTHER" id="PTHR15001:SF3">
    <property type="entry name" value="BETA-DEFENSIN 123"/>
    <property type="match status" value="1"/>
</dbReference>
<reference evidence="13" key="3">
    <citation type="submission" date="2025-09" db="UniProtKB">
        <authorList>
            <consortium name="Ensembl"/>
        </authorList>
    </citation>
    <scope>IDENTIFICATION</scope>
    <source>
        <strain evidence="13">breed Abyssinian</strain>
    </source>
</reference>